<dbReference type="EMBL" id="LT629745">
    <property type="protein sequence ID" value="SDS14357.1"/>
    <property type="molecule type" value="Genomic_DNA"/>
</dbReference>
<dbReference type="STRING" id="1250231.SAMN04488552_2241"/>
<sequence>MKFLKSHFALSRSQQNGIFVLVVLIIIFQVILFIDFSDSEDHSDIQKTEIQAFQNQLDSINRISVNKKDTVYPFNPNYITDFKGYQLGMSVEEIDKLLAYRAQNKWVNSSNDFQKVTGISDSLLNKISPSFRFPEWTKTRNSTITAVESKPSELIILDLNSASANDLISINGVGEVLSERIVKYRLSIGGFLNPIQLNDVYGLSPEVIDRINLKFKILTKPDVIIRNINSITASELAEIPYINDVLAMDIISYRNLNEGISSFEELAKINRFPSDKIDRIKLYLAIE</sequence>
<gene>
    <name evidence="2" type="ORF">SAMN04488552_2241</name>
</gene>
<feature type="transmembrane region" description="Helical" evidence="1">
    <location>
        <begin position="16"/>
        <end position="34"/>
    </location>
</feature>
<dbReference type="PANTHER" id="PTHR21180:SF32">
    <property type="entry name" value="ENDONUCLEASE_EXONUCLEASE_PHOSPHATASE FAMILY DOMAIN-CONTAINING PROTEIN 1"/>
    <property type="match status" value="1"/>
</dbReference>
<dbReference type="AlphaFoldDB" id="A0A1H1PTL8"/>
<dbReference type="GO" id="GO:0015627">
    <property type="term" value="C:type II protein secretion system complex"/>
    <property type="evidence" value="ECO:0007669"/>
    <property type="project" value="TreeGrafter"/>
</dbReference>
<organism evidence="2 3">
    <name type="scientific">Christiangramia echinicola</name>
    <dbReference type="NCBI Taxonomy" id="279359"/>
    <lineage>
        <taxon>Bacteria</taxon>
        <taxon>Pseudomonadati</taxon>
        <taxon>Bacteroidota</taxon>
        <taxon>Flavobacteriia</taxon>
        <taxon>Flavobacteriales</taxon>
        <taxon>Flavobacteriaceae</taxon>
        <taxon>Christiangramia</taxon>
    </lineage>
</organism>
<proteinExistence type="predicted"/>
<dbReference type="InterPro" id="IPR051675">
    <property type="entry name" value="Endo/Exo/Phosphatase_dom_1"/>
</dbReference>
<dbReference type="Gene3D" id="1.10.150.280">
    <property type="entry name" value="AF1531-like domain"/>
    <property type="match status" value="2"/>
</dbReference>
<dbReference type="SUPFAM" id="SSF47781">
    <property type="entry name" value="RuvA domain 2-like"/>
    <property type="match status" value="3"/>
</dbReference>
<keyword evidence="1" id="KW-1133">Transmembrane helix</keyword>
<dbReference type="PANTHER" id="PTHR21180">
    <property type="entry name" value="ENDONUCLEASE/EXONUCLEASE/PHOSPHATASE FAMILY DOMAIN-CONTAINING PROTEIN 1"/>
    <property type="match status" value="1"/>
</dbReference>
<dbReference type="Pfam" id="PF12836">
    <property type="entry name" value="HHH_3"/>
    <property type="match status" value="2"/>
</dbReference>
<evidence type="ECO:0000256" key="1">
    <source>
        <dbReference type="SAM" id="Phobius"/>
    </source>
</evidence>
<dbReference type="GO" id="GO:0015628">
    <property type="term" value="P:protein secretion by the type II secretion system"/>
    <property type="evidence" value="ECO:0007669"/>
    <property type="project" value="TreeGrafter"/>
</dbReference>
<evidence type="ECO:0000313" key="3">
    <source>
        <dbReference type="Proteomes" id="UP000198858"/>
    </source>
</evidence>
<keyword evidence="3" id="KW-1185">Reference proteome</keyword>
<dbReference type="RefSeq" id="WP_089662658.1">
    <property type="nucleotide sequence ID" value="NZ_LT629745.1"/>
</dbReference>
<protein>
    <submittedName>
        <fullName evidence="2">DNA uptake protein ComE</fullName>
    </submittedName>
</protein>
<keyword evidence="1" id="KW-0812">Transmembrane</keyword>
<evidence type="ECO:0000313" key="2">
    <source>
        <dbReference type="EMBL" id="SDS14357.1"/>
    </source>
</evidence>
<reference evidence="2 3" key="1">
    <citation type="submission" date="2016-10" db="EMBL/GenBank/DDBJ databases">
        <authorList>
            <person name="Varghese N."/>
            <person name="Submissions S."/>
        </authorList>
    </citation>
    <scope>NUCLEOTIDE SEQUENCE [LARGE SCALE GENOMIC DNA]</scope>
    <source>
        <strain evidence="2 3">Mar_2010_102</strain>
    </source>
</reference>
<name>A0A1H1PTL8_9FLAO</name>
<accession>A0A1H1PTL8</accession>
<dbReference type="InterPro" id="IPR010994">
    <property type="entry name" value="RuvA_2-like"/>
</dbReference>
<keyword evidence="1" id="KW-0472">Membrane</keyword>
<dbReference type="Proteomes" id="UP000198858">
    <property type="component" value="Chromosome I"/>
</dbReference>